<keyword evidence="2" id="KW-1185">Reference proteome</keyword>
<evidence type="ECO:0000313" key="2">
    <source>
        <dbReference type="Proteomes" id="UP001062846"/>
    </source>
</evidence>
<protein>
    <submittedName>
        <fullName evidence="1">Uncharacterized protein</fullName>
    </submittedName>
</protein>
<accession>A0ACC0MNM1</accession>
<gene>
    <name evidence="1" type="ORF">RHMOL_Rhmol08G0154600</name>
</gene>
<proteinExistence type="predicted"/>
<reference evidence="1" key="1">
    <citation type="submission" date="2022-02" db="EMBL/GenBank/DDBJ databases">
        <title>Plant Genome Project.</title>
        <authorList>
            <person name="Zhang R.-G."/>
        </authorList>
    </citation>
    <scope>NUCLEOTIDE SEQUENCE</scope>
    <source>
        <strain evidence="1">AT1</strain>
    </source>
</reference>
<dbReference type="EMBL" id="CM046395">
    <property type="protein sequence ID" value="KAI8542651.1"/>
    <property type="molecule type" value="Genomic_DNA"/>
</dbReference>
<sequence length="143" mass="16485">MASSVLLMCKYGELTLVVMVTRDVEFDDLVQNICKKYWENLVSCRFELSYVVVDHRNCVLGNDEDFGSMIVLIVACGENFVNVFAGVISSFIECGKVWLEKMVNVVEVLNMVCVVIVVEKKKIHLKSFFFIMRRWVFQRIGLI</sequence>
<name>A0ACC0MNM1_RHOML</name>
<organism evidence="1 2">
    <name type="scientific">Rhododendron molle</name>
    <name type="common">Chinese azalea</name>
    <name type="synonym">Azalea mollis</name>
    <dbReference type="NCBI Taxonomy" id="49168"/>
    <lineage>
        <taxon>Eukaryota</taxon>
        <taxon>Viridiplantae</taxon>
        <taxon>Streptophyta</taxon>
        <taxon>Embryophyta</taxon>
        <taxon>Tracheophyta</taxon>
        <taxon>Spermatophyta</taxon>
        <taxon>Magnoliopsida</taxon>
        <taxon>eudicotyledons</taxon>
        <taxon>Gunneridae</taxon>
        <taxon>Pentapetalae</taxon>
        <taxon>asterids</taxon>
        <taxon>Ericales</taxon>
        <taxon>Ericaceae</taxon>
        <taxon>Ericoideae</taxon>
        <taxon>Rhodoreae</taxon>
        <taxon>Rhododendron</taxon>
    </lineage>
</organism>
<dbReference type="Proteomes" id="UP001062846">
    <property type="component" value="Chromosome 8"/>
</dbReference>
<comment type="caution">
    <text evidence="1">The sequence shown here is derived from an EMBL/GenBank/DDBJ whole genome shotgun (WGS) entry which is preliminary data.</text>
</comment>
<evidence type="ECO:0000313" key="1">
    <source>
        <dbReference type="EMBL" id="KAI8542651.1"/>
    </source>
</evidence>